<reference evidence="10" key="2">
    <citation type="submission" date="2020-02" db="EMBL/GenBank/DDBJ databases">
        <authorList>
            <consortium name="NCBI Pathogen Detection Project"/>
        </authorList>
    </citation>
    <scope>NUCLEOTIDE SEQUENCE</scope>
    <source>
        <strain evidence="10">CFIAFB20140155</strain>
    </source>
</reference>
<dbReference type="GO" id="GO:0016070">
    <property type="term" value="P:RNA metabolic process"/>
    <property type="evidence" value="ECO:0007669"/>
    <property type="project" value="InterPro"/>
</dbReference>
<dbReference type="AlphaFoldDB" id="A0A749G609"/>
<dbReference type="EMBL" id="DAAVNN010000010">
    <property type="protein sequence ID" value="HAF5523691.1"/>
    <property type="molecule type" value="Genomic_DNA"/>
</dbReference>
<dbReference type="HAMAP" id="MF_01193">
    <property type="entry name" value="Endoribonucl_SymE"/>
    <property type="match status" value="1"/>
</dbReference>
<keyword evidence="4 7" id="KW-0378">Hydrolase</keyword>
<keyword evidence="3 7" id="KW-0255">Endonuclease</keyword>
<evidence type="ECO:0000256" key="2">
    <source>
        <dbReference type="ARBA" id="ARBA00022722"/>
    </source>
</evidence>
<dbReference type="GO" id="GO:0016788">
    <property type="term" value="F:hydrolase activity, acting on ester bonds"/>
    <property type="evidence" value="ECO:0007669"/>
    <property type="project" value="InterPro"/>
</dbReference>
<keyword evidence="6 8" id="KW-0238">DNA-binding</keyword>
<evidence type="ECO:0000256" key="1">
    <source>
        <dbReference type="ARBA" id="ARBA00022490"/>
    </source>
</evidence>
<dbReference type="GO" id="GO:0004521">
    <property type="term" value="F:RNA endonuclease activity"/>
    <property type="evidence" value="ECO:0007669"/>
    <property type="project" value="UniProtKB-UniRule"/>
</dbReference>
<dbReference type="InterPro" id="IPR014944">
    <property type="entry name" value="Toxin_SymE-like"/>
</dbReference>
<accession>A0A749G609</accession>
<comment type="function">
    <text evidence="7">Involved in the degradation and recycling of damaged RNA. It is itself a target for degradation by the ATP-dependent protease Lon.</text>
</comment>
<comment type="caution">
    <text evidence="10">The sequence shown here is derived from an EMBL/GenBank/DDBJ whole genome shotgun (WGS) entry which is preliminary data.</text>
</comment>
<sequence>METTTTPHSIAESTDPEVFPANNRHLTVSYASRYPEYTRIPALTMKGQWLEDAGFTTGTQVDVRVMNGCIVLTAQQPQPEESELMQSLRQVSKLSARKQKQEQEQAFIDVMAGSK</sequence>
<evidence type="ECO:0000256" key="8">
    <source>
        <dbReference type="PROSITE-ProRule" id="PRU01076"/>
    </source>
</evidence>
<feature type="domain" description="SpoVT-AbrB" evidence="9">
    <location>
        <begin position="32"/>
        <end position="77"/>
    </location>
</feature>
<evidence type="ECO:0000256" key="7">
    <source>
        <dbReference type="HAMAP-Rule" id="MF_01193"/>
    </source>
</evidence>
<dbReference type="PROSITE" id="PS51740">
    <property type="entry name" value="SPOVT_ABRB"/>
    <property type="match status" value="1"/>
</dbReference>
<dbReference type="NCBIfam" id="NF010128">
    <property type="entry name" value="PRK13605.1"/>
    <property type="match status" value="1"/>
</dbReference>
<protein>
    <recommendedName>
        <fullName evidence="7">Endoribonuclease SymE</fullName>
        <ecNumber evidence="7">3.1.-.-</ecNumber>
    </recommendedName>
</protein>
<dbReference type="InterPro" id="IPR007159">
    <property type="entry name" value="SpoVT-AbrB_dom"/>
</dbReference>
<organism evidence="10">
    <name type="scientific">Salmonella enterica</name>
    <name type="common">Salmonella choleraesuis</name>
    <dbReference type="NCBI Taxonomy" id="28901"/>
    <lineage>
        <taxon>Bacteria</taxon>
        <taxon>Pseudomonadati</taxon>
        <taxon>Pseudomonadota</taxon>
        <taxon>Gammaproteobacteria</taxon>
        <taxon>Enterobacterales</taxon>
        <taxon>Enterobacteriaceae</taxon>
        <taxon>Salmonella</taxon>
    </lineage>
</organism>
<evidence type="ECO:0000259" key="9">
    <source>
        <dbReference type="PROSITE" id="PS51740"/>
    </source>
</evidence>
<evidence type="ECO:0000256" key="6">
    <source>
        <dbReference type="ARBA" id="ARBA00023125"/>
    </source>
</evidence>
<dbReference type="EC" id="3.1.-.-" evidence="7"/>
<evidence type="ECO:0000256" key="4">
    <source>
        <dbReference type="ARBA" id="ARBA00022801"/>
    </source>
</evidence>
<comment type="subcellular location">
    <subcellularLocation>
        <location evidence="7">Cytoplasm</location>
    </subcellularLocation>
</comment>
<comment type="similarity">
    <text evidence="7">Belongs to the SymE family.</text>
</comment>
<gene>
    <name evidence="7 10" type="primary">symE</name>
    <name evidence="10" type="ORF">G9E21_002609</name>
</gene>
<evidence type="ECO:0000256" key="5">
    <source>
        <dbReference type="ARBA" id="ARBA00022884"/>
    </source>
</evidence>
<keyword evidence="5 7" id="KW-0694">RNA-binding</keyword>
<reference evidence="10" key="1">
    <citation type="journal article" date="2018" name="Genome Biol.">
        <title>SKESA: strategic k-mer extension for scrupulous assemblies.</title>
        <authorList>
            <person name="Souvorov A."/>
            <person name="Agarwala R."/>
            <person name="Lipman D.J."/>
        </authorList>
    </citation>
    <scope>NUCLEOTIDE SEQUENCE</scope>
    <source>
        <strain evidence="10">CFIAFB20140155</strain>
    </source>
</reference>
<keyword evidence="1 7" id="KW-0963">Cytoplasm</keyword>
<dbReference type="Pfam" id="PF08845">
    <property type="entry name" value="SymE_toxin"/>
    <property type="match status" value="1"/>
</dbReference>
<dbReference type="GO" id="GO:0005737">
    <property type="term" value="C:cytoplasm"/>
    <property type="evidence" value="ECO:0007669"/>
    <property type="project" value="UniProtKB-SubCell"/>
</dbReference>
<name>A0A749G609_SALER</name>
<evidence type="ECO:0000313" key="10">
    <source>
        <dbReference type="EMBL" id="HAF5523691.1"/>
    </source>
</evidence>
<proteinExistence type="inferred from homology"/>
<evidence type="ECO:0000256" key="3">
    <source>
        <dbReference type="ARBA" id="ARBA00022759"/>
    </source>
</evidence>
<dbReference type="GO" id="GO:0003677">
    <property type="term" value="F:DNA binding"/>
    <property type="evidence" value="ECO:0007669"/>
    <property type="project" value="UniProtKB-UniRule"/>
</dbReference>
<keyword evidence="2 7" id="KW-0540">Nuclease</keyword>
<dbReference type="GO" id="GO:0003723">
    <property type="term" value="F:RNA binding"/>
    <property type="evidence" value="ECO:0007669"/>
    <property type="project" value="UniProtKB-KW"/>
</dbReference>
<dbReference type="InterPro" id="IPR020883">
    <property type="entry name" value="TypeI_TA_SymE"/>
</dbReference>